<proteinExistence type="predicted"/>
<comment type="caution">
    <text evidence="1">The sequence shown here is derived from an EMBL/GenBank/DDBJ whole genome shotgun (WGS) entry which is preliminary data.</text>
</comment>
<evidence type="ECO:0000313" key="1">
    <source>
        <dbReference type="EMBL" id="GBP48859.1"/>
    </source>
</evidence>
<gene>
    <name evidence="1" type="ORF">EVAR_98043_1</name>
</gene>
<organism evidence="1 2">
    <name type="scientific">Eumeta variegata</name>
    <name type="common">Bagworm moth</name>
    <name type="synonym">Eumeta japonica</name>
    <dbReference type="NCBI Taxonomy" id="151549"/>
    <lineage>
        <taxon>Eukaryota</taxon>
        <taxon>Metazoa</taxon>
        <taxon>Ecdysozoa</taxon>
        <taxon>Arthropoda</taxon>
        <taxon>Hexapoda</taxon>
        <taxon>Insecta</taxon>
        <taxon>Pterygota</taxon>
        <taxon>Neoptera</taxon>
        <taxon>Endopterygota</taxon>
        <taxon>Lepidoptera</taxon>
        <taxon>Glossata</taxon>
        <taxon>Ditrysia</taxon>
        <taxon>Tineoidea</taxon>
        <taxon>Psychidae</taxon>
        <taxon>Oiketicinae</taxon>
        <taxon>Eumeta</taxon>
    </lineage>
</organism>
<name>A0A4C1WEK7_EUMVA</name>
<evidence type="ECO:0000313" key="2">
    <source>
        <dbReference type="Proteomes" id="UP000299102"/>
    </source>
</evidence>
<dbReference type="Proteomes" id="UP000299102">
    <property type="component" value="Unassembled WGS sequence"/>
</dbReference>
<protein>
    <submittedName>
        <fullName evidence="1">Uncharacterized protein</fullName>
    </submittedName>
</protein>
<sequence length="194" mass="21945">MRWCGAPPRTGARACNEAAQRPEVQLHLVRQRIKTFIRSARSHTSHHAKQKARSITAKYRPNGVVAGRDCVSGRPPSETSIAGLNDFPGNVFMSYKKRYRPGRTAELTCLTFSERRRPRASLRSALYPSKRLTGWRKLQLANARRECNGKRVATHFAGSIRGQRPRGAPNALQPKGLHRRDSQIILLKTILDHY</sequence>
<reference evidence="1 2" key="1">
    <citation type="journal article" date="2019" name="Commun. Biol.">
        <title>The bagworm genome reveals a unique fibroin gene that provides high tensile strength.</title>
        <authorList>
            <person name="Kono N."/>
            <person name="Nakamura H."/>
            <person name="Ohtoshi R."/>
            <person name="Tomita M."/>
            <person name="Numata K."/>
            <person name="Arakawa K."/>
        </authorList>
    </citation>
    <scope>NUCLEOTIDE SEQUENCE [LARGE SCALE GENOMIC DNA]</scope>
</reference>
<keyword evidence="2" id="KW-1185">Reference proteome</keyword>
<dbReference type="EMBL" id="BGZK01000532">
    <property type="protein sequence ID" value="GBP48859.1"/>
    <property type="molecule type" value="Genomic_DNA"/>
</dbReference>
<accession>A0A4C1WEK7</accession>
<dbReference type="AlphaFoldDB" id="A0A4C1WEK7"/>